<dbReference type="GO" id="GO:0043235">
    <property type="term" value="C:receptor complex"/>
    <property type="evidence" value="ECO:0007669"/>
    <property type="project" value="TreeGrafter"/>
</dbReference>
<evidence type="ECO:0000256" key="4">
    <source>
        <dbReference type="SAM" id="MobiDB-lite"/>
    </source>
</evidence>
<evidence type="ECO:0000256" key="2">
    <source>
        <dbReference type="ARBA" id="ARBA00051243"/>
    </source>
</evidence>
<evidence type="ECO:0000313" key="7">
    <source>
        <dbReference type="EMBL" id="PRP84406.1"/>
    </source>
</evidence>
<dbReference type="GO" id="GO:0005524">
    <property type="term" value="F:ATP binding"/>
    <property type="evidence" value="ECO:0007669"/>
    <property type="project" value="UniProtKB-UniRule"/>
</dbReference>
<sequence>MKLIASDTLAELVMAVSIFVFCIFPIITLSGPSSRSANEIQRLAGVVIVQDSTKIILVVIRRKSSRYNDTFGSQNKAMRSAAALLLICLLPLVFGDPWPVKPGDDLTKAWRQAYAKNPNEVILVLSSGDYTPPDGKGFTLGGDSTPSKTTVKRGPVRINGMITVAHQTSVIIQDLHIRDSLSSDGWGIYIYNPDAVVTTNVVKNIVWEGTICFDLVFMYTASGQTHVSDSVSIASRHEQCKANYWPSYMNQNNGSIFFRDINFDKGIFVNNITFVNKVNSQNLIYSEGKSGSIVQASNITLVNSTNIGTVTTIINGGYYDFRLYDVTVRNTSFGGLFTVYGVTSWNIELRRAHVSHCQFGYALTVREQANPNIYFTEISVEDSTYNNILELFSLSMGKLVVENVVLRRLTNTLNKPPISLYRYKMISSNNTVYNLTSGHQPTPMIFRNITVDSVTGDSYDPFISLSYVPFSEPGEPTGFSGVLKTTAASLLTSFDFVGNKIRGNRFDILPDQRGGIVDLSGAVNRVNITDNEIHDNIIQGKSTCISIDDNQGAQIFVHRNSFVNNGGGAIYALQLNGSLSMVDNIFSTGSDTAVSLSGGWDPVDVEGMMCDGFSTRDFVRSGGCLTLGPSSTVGSFTVRNSSFSRTSSLQGGAIYLGPKSITGIQILHCNFTENSALDGGGVFIEAVDAGEAIVSNCIFSNNSAQSGGAIDFAGRVRKVIFIDNILENNKADVEGAGIRLELKSDEFSVERCQMRLNNVVIQGGAVAIQTSADITNFTMTDTIIDGASSLIGSGIVMTGKARVTLQNCTLARCNSFLGGAVYVSPDNGYRASLVLRDSDVSNNYAENGGAMFLNNMDSVVIERTRFESNHALFFGGVMRTQNRIDQMRITDSYFGLNTAATGGSMFLNASSVMSIYNCTIVENNAEADGGALFLQGDTKLTINQTVWSQNIATNGDGGAINIVSGRRTQLYDNTFRKNSAKNGGGVYVQGVVGIIDSNFSGNNATSGGALYLIVPKRVNKLSRDVTLPATVLKNVEFDENSADVGGAVTSSSAQDGSLLLITDSKFKKNSAATSGGDSIVSSTSFDSNTAPKGNAVSMETTDTTIPTVTFSSSSLSSDQKVYAPIGNVDGLSTDKISCPQTFVANTSGNSSQCIRESNIIYIADKMNPAVIAGAVVGSLAAVLVLSIIGVIIYRKWAKKRDQREFEQNLKNLNLSNIKSTVIDYNEIENKKWIGQGAFGVVYRARWREANVAVKQLLSQGVSPEQLKEFVEEMNLLQNLRSHPVSFLRDFKIDVKQNVVVFLGTCIPPQPFSLVTEFCEGGSLDSWLRTHRSTVDWNVQLRMIRGIAHGMFHLHSENIVHRDLAARNVLLNMSLEPKISDFGMSRQQQEVGQVSKTTSNVGPIKWMAPESIRYQIYSTKSDIWSFGVTIWEIMNIEEPFVEKSLLEVAVGVTTMDLRLPTENVRSESAQLMNACWVTDPEKRPTFKEIIAIMDCQFMDDDVSQHSSFKEEEEIDEEGGDIYQPMLRKKEIRMSNIKRIGQRM</sequence>
<keyword evidence="8" id="KW-1185">Reference proteome</keyword>
<dbReference type="Pfam" id="PF13229">
    <property type="entry name" value="Beta_helix"/>
    <property type="match status" value="1"/>
</dbReference>
<protein>
    <recommendedName>
        <fullName evidence="6">Protein kinase domain-containing protein</fullName>
    </recommendedName>
</protein>
<dbReference type="SUPFAM" id="SSF56112">
    <property type="entry name" value="Protein kinase-like (PK-like)"/>
    <property type="match status" value="1"/>
</dbReference>
<dbReference type="InterPro" id="IPR011050">
    <property type="entry name" value="Pectin_lyase_fold/virulence"/>
</dbReference>
<dbReference type="EMBL" id="MDYQ01000063">
    <property type="protein sequence ID" value="PRP84406.1"/>
    <property type="molecule type" value="Genomic_DNA"/>
</dbReference>
<comment type="subcellular location">
    <subcellularLocation>
        <location evidence="1">Membrane</location>
        <topology evidence="1">Single-pass membrane protein</topology>
    </subcellularLocation>
</comment>
<evidence type="ECO:0000313" key="8">
    <source>
        <dbReference type="Proteomes" id="UP000241769"/>
    </source>
</evidence>
<feature type="transmembrane region" description="Helical" evidence="5">
    <location>
        <begin position="43"/>
        <end position="60"/>
    </location>
</feature>
<keyword evidence="5" id="KW-0812">Transmembrane</keyword>
<dbReference type="CDD" id="cd00192">
    <property type="entry name" value="PTKc"/>
    <property type="match status" value="1"/>
</dbReference>
<proteinExistence type="predicted"/>
<feature type="transmembrane region" description="Helical" evidence="5">
    <location>
        <begin position="1169"/>
        <end position="1193"/>
    </location>
</feature>
<dbReference type="InterPro" id="IPR011009">
    <property type="entry name" value="Kinase-like_dom_sf"/>
</dbReference>
<dbReference type="GO" id="GO:0004714">
    <property type="term" value="F:transmembrane receptor protein tyrosine kinase activity"/>
    <property type="evidence" value="ECO:0007669"/>
    <property type="project" value="UniProtKB-EC"/>
</dbReference>
<feature type="region of interest" description="Disordered" evidence="4">
    <location>
        <begin position="1069"/>
        <end position="1097"/>
    </location>
</feature>
<comment type="caution">
    <text evidence="7">The sequence shown here is derived from an EMBL/GenBank/DDBJ whole genome shotgun (WGS) entry which is preliminary data.</text>
</comment>
<dbReference type="InParanoid" id="A0A2P6NKE9"/>
<keyword evidence="3" id="KW-0547">Nucleotide-binding</keyword>
<dbReference type="SMART" id="SM00219">
    <property type="entry name" value="TyrKc"/>
    <property type="match status" value="1"/>
</dbReference>
<dbReference type="Gene3D" id="1.10.510.10">
    <property type="entry name" value="Transferase(Phosphotransferase) domain 1"/>
    <property type="match status" value="1"/>
</dbReference>
<dbReference type="PANTHER" id="PTHR24416:SF611">
    <property type="entry name" value="TYROSINE-PROTEIN KINASE TRANSMEMBRANE RECEPTOR ROR"/>
    <property type="match status" value="1"/>
</dbReference>
<evidence type="ECO:0000256" key="3">
    <source>
        <dbReference type="PROSITE-ProRule" id="PRU10141"/>
    </source>
</evidence>
<organism evidence="7 8">
    <name type="scientific">Planoprotostelium fungivorum</name>
    <dbReference type="NCBI Taxonomy" id="1890364"/>
    <lineage>
        <taxon>Eukaryota</taxon>
        <taxon>Amoebozoa</taxon>
        <taxon>Evosea</taxon>
        <taxon>Variosea</taxon>
        <taxon>Cavosteliida</taxon>
        <taxon>Cavosteliaceae</taxon>
        <taxon>Planoprotostelium</taxon>
    </lineage>
</organism>
<feature type="domain" description="Protein kinase" evidence="6">
    <location>
        <begin position="1227"/>
        <end position="1507"/>
    </location>
</feature>
<dbReference type="InterPro" id="IPR017441">
    <property type="entry name" value="Protein_kinase_ATP_BS"/>
</dbReference>
<dbReference type="PRINTS" id="PR00109">
    <property type="entry name" value="TYRKINASE"/>
</dbReference>
<feature type="compositionally biased region" description="Polar residues" evidence="4">
    <location>
        <begin position="1070"/>
        <end position="1097"/>
    </location>
</feature>
<name>A0A2P6NKE9_9EUKA</name>
<comment type="catalytic activity">
    <reaction evidence="2">
        <text>L-tyrosyl-[protein] + ATP = O-phospho-L-tyrosyl-[protein] + ADP + H(+)</text>
        <dbReference type="Rhea" id="RHEA:10596"/>
        <dbReference type="Rhea" id="RHEA-COMP:10136"/>
        <dbReference type="Rhea" id="RHEA-COMP:20101"/>
        <dbReference type="ChEBI" id="CHEBI:15378"/>
        <dbReference type="ChEBI" id="CHEBI:30616"/>
        <dbReference type="ChEBI" id="CHEBI:46858"/>
        <dbReference type="ChEBI" id="CHEBI:61978"/>
        <dbReference type="ChEBI" id="CHEBI:456216"/>
        <dbReference type="EC" id="2.7.10.1"/>
    </reaction>
</comment>
<feature type="binding site" evidence="3">
    <location>
        <position position="1254"/>
    </location>
    <ligand>
        <name>ATP</name>
        <dbReference type="ChEBI" id="CHEBI:30616"/>
    </ligand>
</feature>
<dbReference type="GO" id="GO:0005886">
    <property type="term" value="C:plasma membrane"/>
    <property type="evidence" value="ECO:0007669"/>
    <property type="project" value="TreeGrafter"/>
</dbReference>
<dbReference type="STRING" id="1890364.A0A2P6NKE9"/>
<evidence type="ECO:0000256" key="1">
    <source>
        <dbReference type="ARBA" id="ARBA00004167"/>
    </source>
</evidence>
<dbReference type="SUPFAM" id="SSF51126">
    <property type="entry name" value="Pectin lyase-like"/>
    <property type="match status" value="4"/>
</dbReference>
<reference evidence="7 8" key="1">
    <citation type="journal article" date="2018" name="Genome Biol. Evol.">
        <title>Multiple Roots of Fruiting Body Formation in Amoebozoa.</title>
        <authorList>
            <person name="Hillmann F."/>
            <person name="Forbes G."/>
            <person name="Novohradska S."/>
            <person name="Ferling I."/>
            <person name="Riege K."/>
            <person name="Groth M."/>
            <person name="Westermann M."/>
            <person name="Marz M."/>
            <person name="Spaller T."/>
            <person name="Winckler T."/>
            <person name="Schaap P."/>
            <person name="Glockner G."/>
        </authorList>
    </citation>
    <scope>NUCLEOTIDE SEQUENCE [LARGE SCALE GENOMIC DNA]</scope>
    <source>
        <strain evidence="7 8">Jena</strain>
    </source>
</reference>
<dbReference type="Proteomes" id="UP000241769">
    <property type="component" value="Unassembled WGS sequence"/>
</dbReference>
<keyword evidence="5" id="KW-1133">Transmembrane helix</keyword>
<evidence type="ECO:0000256" key="5">
    <source>
        <dbReference type="SAM" id="Phobius"/>
    </source>
</evidence>
<dbReference type="PROSITE" id="PS00109">
    <property type="entry name" value="PROTEIN_KINASE_TYR"/>
    <property type="match status" value="1"/>
</dbReference>
<dbReference type="PROSITE" id="PS50011">
    <property type="entry name" value="PROTEIN_KINASE_DOM"/>
    <property type="match status" value="1"/>
</dbReference>
<dbReference type="Pfam" id="PF07714">
    <property type="entry name" value="PK_Tyr_Ser-Thr"/>
    <property type="match status" value="1"/>
</dbReference>
<dbReference type="SMART" id="SM00710">
    <property type="entry name" value="PbH1"/>
    <property type="match status" value="11"/>
</dbReference>
<dbReference type="InterPro" id="IPR001245">
    <property type="entry name" value="Ser-Thr/Tyr_kinase_cat_dom"/>
</dbReference>
<accession>A0A2P6NKE9</accession>
<dbReference type="OrthoDB" id="339325at2759"/>
<feature type="transmembrane region" description="Helical" evidence="5">
    <location>
        <begin position="81"/>
        <end position="98"/>
    </location>
</feature>
<dbReference type="PANTHER" id="PTHR24416">
    <property type="entry name" value="TYROSINE-PROTEIN KINASE RECEPTOR"/>
    <property type="match status" value="1"/>
</dbReference>
<gene>
    <name evidence="7" type="ORF">PROFUN_08086</name>
</gene>
<dbReference type="InterPro" id="IPR039448">
    <property type="entry name" value="Beta_helix"/>
</dbReference>
<dbReference type="InterPro" id="IPR000719">
    <property type="entry name" value="Prot_kinase_dom"/>
</dbReference>
<dbReference type="InterPro" id="IPR020635">
    <property type="entry name" value="Tyr_kinase_cat_dom"/>
</dbReference>
<keyword evidence="5" id="KW-0472">Membrane</keyword>
<dbReference type="InterPro" id="IPR050122">
    <property type="entry name" value="RTK"/>
</dbReference>
<keyword evidence="3" id="KW-0067">ATP-binding</keyword>
<feature type="transmembrane region" description="Helical" evidence="5">
    <location>
        <begin position="12"/>
        <end position="31"/>
    </location>
</feature>
<evidence type="ECO:0000259" key="6">
    <source>
        <dbReference type="PROSITE" id="PS50011"/>
    </source>
</evidence>
<dbReference type="PROSITE" id="PS00107">
    <property type="entry name" value="PROTEIN_KINASE_ATP"/>
    <property type="match status" value="1"/>
</dbReference>
<dbReference type="GO" id="GO:0007169">
    <property type="term" value="P:cell surface receptor protein tyrosine kinase signaling pathway"/>
    <property type="evidence" value="ECO:0007669"/>
    <property type="project" value="TreeGrafter"/>
</dbReference>
<dbReference type="InterPro" id="IPR008266">
    <property type="entry name" value="Tyr_kinase_AS"/>
</dbReference>
<dbReference type="InterPro" id="IPR006626">
    <property type="entry name" value="PbH1"/>
</dbReference>